<feature type="domain" description="SLH" evidence="5">
    <location>
        <begin position="361"/>
        <end position="424"/>
    </location>
</feature>
<evidence type="ECO:0000256" key="2">
    <source>
        <dbReference type="ARBA" id="ARBA00023295"/>
    </source>
</evidence>
<dbReference type="InterPro" id="IPR011583">
    <property type="entry name" value="Chitinase_II/V-like_cat"/>
</dbReference>
<dbReference type="Gene3D" id="3.10.50.10">
    <property type="match status" value="1"/>
</dbReference>
<dbReference type="InterPro" id="IPR029070">
    <property type="entry name" value="Chitinase_insertion_sf"/>
</dbReference>
<comment type="similarity">
    <text evidence="4">Belongs to the glycosyl hydrolase 18 family.</text>
</comment>
<dbReference type="PROSITE" id="PS51272">
    <property type="entry name" value="SLH"/>
    <property type="match status" value="3"/>
</dbReference>
<dbReference type="PROSITE" id="PS51910">
    <property type="entry name" value="GH18_2"/>
    <property type="match status" value="1"/>
</dbReference>
<evidence type="ECO:0000256" key="1">
    <source>
        <dbReference type="ARBA" id="ARBA00022801"/>
    </source>
</evidence>
<organism evidence="7 8">
    <name type="scientific">Tumebacillus lacus</name>
    <dbReference type="NCBI Taxonomy" id="2995335"/>
    <lineage>
        <taxon>Bacteria</taxon>
        <taxon>Bacillati</taxon>
        <taxon>Bacillota</taxon>
        <taxon>Bacilli</taxon>
        <taxon>Bacillales</taxon>
        <taxon>Alicyclobacillaceae</taxon>
        <taxon>Tumebacillus</taxon>
    </lineage>
</organism>
<comment type="caution">
    <text evidence="7">The sequence shown here is derived from an EMBL/GenBank/DDBJ whole genome shotgun (WGS) entry which is preliminary data.</text>
</comment>
<evidence type="ECO:0000313" key="8">
    <source>
        <dbReference type="Proteomes" id="UP001208017"/>
    </source>
</evidence>
<dbReference type="InterPro" id="IPR001579">
    <property type="entry name" value="Glyco_hydro_18_chit_AS"/>
</dbReference>
<evidence type="ECO:0000256" key="4">
    <source>
        <dbReference type="RuleBase" id="RU004453"/>
    </source>
</evidence>
<proteinExistence type="inferred from homology"/>
<dbReference type="InterPro" id="IPR001223">
    <property type="entry name" value="Glyco_hydro18_cat"/>
</dbReference>
<dbReference type="RefSeq" id="WP_267150024.1">
    <property type="nucleotide sequence ID" value="NZ_JAPMLT010000001.1"/>
</dbReference>
<protein>
    <submittedName>
        <fullName evidence="7">Glycosyl hydrolase family 18 protein</fullName>
    </submittedName>
</protein>
<reference evidence="7 8" key="1">
    <citation type="submission" date="2022-11" db="EMBL/GenBank/DDBJ databases">
        <title>Study of microbial diversity in lake waters.</title>
        <authorList>
            <person name="Zhang J."/>
        </authorList>
    </citation>
    <scope>NUCLEOTIDE SEQUENCE [LARGE SCALE GENOMIC DNA]</scope>
    <source>
        <strain evidence="7 8">DT12</strain>
    </source>
</reference>
<evidence type="ECO:0000259" key="5">
    <source>
        <dbReference type="PROSITE" id="PS51272"/>
    </source>
</evidence>
<evidence type="ECO:0000256" key="3">
    <source>
        <dbReference type="RuleBase" id="RU000489"/>
    </source>
</evidence>
<name>A0ABT3WW05_9BACL</name>
<keyword evidence="2 3" id="KW-0326">Glycosidase</keyword>
<keyword evidence="1 3" id="KW-0378">Hydrolase</keyword>
<dbReference type="EMBL" id="JAPMLT010000001">
    <property type="protein sequence ID" value="MCX7568786.1"/>
    <property type="molecule type" value="Genomic_DNA"/>
</dbReference>
<sequence>MKKSKLAAVMAAVFGLVFLTMPLSVTSSQTLEDRFNMSYLFFGSPTSYVGQVDKTQNSLDVVSPNYFDILEDGTLNITWKLQSSFIDTMHRRGIRVVPFLSNHWNYKAGTQALANREALAAKIAEAVDAYHLDGVNVDIEGIGHEYRDAFTDLIRLLRSHLPSGKEVSVAVAANPNGWNLGWHGLYDYESLHPHTDYLMLMTYDESWEGSDPGPVSSLSFFERSIQYAINKGVPKEKIVAGLPFYGRIWKTDGPTLDGQEIIGLGVSNVRVQPLVQQFGGTVAFDETAQSAHVTLTVPTGAQFYLANTKLSAGHYLIWYDNERAIKSKLSILGKYGIRGTGSWSLYQEEPAMWSYYTNWLNGRFFSDVPVEHWAGESVLAVSAKGWMNGVSGTLFAPQQPLTRSQAAVILVRALRLDHLTPSARTFTDTQGHWAQDLIEVAREHGLINGVGAQRFAPNDPMTREQLATLLNNVFHFTPGDVAQSPFTDVDPNRWSYPNIVAMQQRGIITGIGHDLFAPTARSTRSQVAALMYRLAADIEAAAEQRR</sequence>
<dbReference type="Pfam" id="PF00395">
    <property type="entry name" value="SLH"/>
    <property type="match status" value="3"/>
</dbReference>
<feature type="domain" description="SLH" evidence="5">
    <location>
        <begin position="482"/>
        <end position="545"/>
    </location>
</feature>
<gene>
    <name evidence="7" type="ORF">OS242_02215</name>
</gene>
<feature type="domain" description="SLH" evidence="5">
    <location>
        <begin position="425"/>
        <end position="481"/>
    </location>
</feature>
<evidence type="ECO:0000313" key="7">
    <source>
        <dbReference type="EMBL" id="MCX7568786.1"/>
    </source>
</evidence>
<dbReference type="InterPro" id="IPR001119">
    <property type="entry name" value="SLH_dom"/>
</dbReference>
<evidence type="ECO:0000259" key="6">
    <source>
        <dbReference type="PROSITE" id="PS51910"/>
    </source>
</evidence>
<dbReference type="GO" id="GO:0016787">
    <property type="term" value="F:hydrolase activity"/>
    <property type="evidence" value="ECO:0007669"/>
    <property type="project" value="UniProtKB-KW"/>
</dbReference>
<dbReference type="SMART" id="SM00636">
    <property type="entry name" value="Glyco_18"/>
    <property type="match status" value="1"/>
</dbReference>
<dbReference type="Proteomes" id="UP001208017">
    <property type="component" value="Unassembled WGS sequence"/>
</dbReference>
<dbReference type="SUPFAM" id="SSF51445">
    <property type="entry name" value="(Trans)glycosidases"/>
    <property type="match status" value="1"/>
</dbReference>
<dbReference type="Pfam" id="PF00704">
    <property type="entry name" value="Glyco_hydro_18"/>
    <property type="match status" value="1"/>
</dbReference>
<feature type="domain" description="GH18" evidence="6">
    <location>
        <begin position="35"/>
        <end position="363"/>
    </location>
</feature>
<keyword evidence="8" id="KW-1185">Reference proteome</keyword>
<dbReference type="PANTHER" id="PTHR46066:SF2">
    <property type="entry name" value="CHITINASE DOMAIN-CONTAINING PROTEIN 1"/>
    <property type="match status" value="1"/>
</dbReference>
<dbReference type="PROSITE" id="PS01095">
    <property type="entry name" value="GH18_1"/>
    <property type="match status" value="1"/>
</dbReference>
<accession>A0ABT3WW05</accession>
<dbReference type="InterPro" id="IPR017853">
    <property type="entry name" value="GH"/>
</dbReference>
<dbReference type="PANTHER" id="PTHR46066">
    <property type="entry name" value="CHITINASE DOMAIN-CONTAINING PROTEIN 1 FAMILY MEMBER"/>
    <property type="match status" value="1"/>
</dbReference>
<dbReference type="Gene3D" id="3.20.20.80">
    <property type="entry name" value="Glycosidases"/>
    <property type="match status" value="1"/>
</dbReference>